<name>A0A8S4C198_9ACAR</name>
<comment type="caution">
    <text evidence="1">The sequence shown here is derived from an EMBL/GenBank/DDBJ whole genome shotgun (WGS) entry which is preliminary data.</text>
</comment>
<sequence length="68" mass="7462">VVISIILGFKESIKLAQGLLRIRFVRVVTKGISTRLLRVPIIAVKNTKNGKIASISKNDRYPACSIPS</sequence>
<reference evidence="1" key="1">
    <citation type="submission" date="2021-06" db="EMBL/GenBank/DDBJ databases">
        <authorList>
            <person name="Nardi T."/>
            <person name="Nardi T."/>
        </authorList>
    </citation>
    <scope>NUCLEOTIDE SEQUENCE</scope>
</reference>
<proteinExistence type="predicted"/>
<organism evidence="1 2">
    <name type="scientific">Hyalomma marginatum</name>
    <dbReference type="NCBI Taxonomy" id="34627"/>
    <lineage>
        <taxon>Eukaryota</taxon>
        <taxon>Metazoa</taxon>
        <taxon>Ecdysozoa</taxon>
        <taxon>Arthropoda</taxon>
        <taxon>Chelicerata</taxon>
        <taxon>Arachnida</taxon>
        <taxon>Acari</taxon>
        <taxon>Parasitiformes</taxon>
        <taxon>Ixodida</taxon>
        <taxon>Ixodoidea</taxon>
        <taxon>Ixodidae</taxon>
        <taxon>Hyalomminae</taxon>
        <taxon>Hyalomma</taxon>
    </lineage>
</organism>
<dbReference type="AlphaFoldDB" id="A0A8S4C198"/>
<keyword evidence="2" id="KW-1185">Reference proteome</keyword>
<protein>
    <submittedName>
        <fullName evidence="1">Uncharacterized protein</fullName>
    </submittedName>
</protein>
<accession>A0A8S4C198</accession>
<dbReference type="EMBL" id="CAJVAF010000327">
    <property type="protein sequence ID" value="CAG7597811.1"/>
    <property type="molecule type" value="Genomic_DNA"/>
</dbReference>
<dbReference type="Proteomes" id="UP000837675">
    <property type="component" value="Unassembled WGS sequence"/>
</dbReference>
<evidence type="ECO:0000313" key="1">
    <source>
        <dbReference type="EMBL" id="CAG7597811.1"/>
    </source>
</evidence>
<evidence type="ECO:0000313" key="2">
    <source>
        <dbReference type="Proteomes" id="UP000837675"/>
    </source>
</evidence>
<feature type="non-terminal residue" evidence="1">
    <location>
        <position position="1"/>
    </location>
</feature>
<gene>
    <name evidence="1" type="ORF">MHYMCMPASI_00967</name>
</gene>